<keyword evidence="6" id="KW-0902">Two-component regulatory system</keyword>
<gene>
    <name evidence="9" type="ORF">ACFOW3_10490</name>
</gene>
<dbReference type="PRINTS" id="PR00344">
    <property type="entry name" value="BCTRLSENSOR"/>
</dbReference>
<keyword evidence="4" id="KW-0808">Transferase</keyword>
<dbReference type="InterPro" id="IPR036890">
    <property type="entry name" value="HATPase_C_sf"/>
</dbReference>
<feature type="transmembrane region" description="Helical" evidence="7">
    <location>
        <begin position="20"/>
        <end position="44"/>
    </location>
</feature>
<evidence type="ECO:0000256" key="4">
    <source>
        <dbReference type="ARBA" id="ARBA00022679"/>
    </source>
</evidence>
<sequence length="589" mass="63238">MNRKPSKPQSSDWRSSPALMYFVVACVFSAVVLLGAWATMAAMLRWQWKETLDAEMRQNTNTALALKEHTLRILDTVDQAMWRLQHTAEDGPLNGEDLATIANETGMVPHILTQLSFVGPDGRFQGSNLDPDGSRSNHVSLMDRDHIRVHLLPAEAAPPSSGMLHNGLFISKSLLGKVSGVSTIQLSRKVTAADGRVLGVVVASLNPRHFADVYRGVQLGSDGGVGLAGLDGVIRVRVLGGVSTEVGMQLPAPLLQALRSQDSGAMLSPSSDARLRIIGFSRVGSYPLAVLSGTSEEHSFARWRTTRDTILWLTALLSLAVVAFVAVFLGSIRRLAVSHAALTRSEAEAQRANQAKSEFLAAMSHELRTPLTSIRGFAELMELRSNDPQTREQSSLIRQGAEHLNALLTEILDLARIEAGAMPAHPEPVELPGLLHDVIELFRVSAVAKSLALTATTAANVPNALVTDRLKLKQILNNLLSNAIKFTPSGTVCLAVDTSADGHHVQFHVTDTGPGIPENLHEVIFEKFSQGHARVSYQHGGTGLGLSLSRALAQLLGGTLTVRSRVGEGSTFTLSLPLQIPPKAAPPFA</sequence>
<reference evidence="10" key="1">
    <citation type="journal article" date="2019" name="Int. J. Syst. Evol. Microbiol.">
        <title>The Global Catalogue of Microorganisms (GCM) 10K type strain sequencing project: providing services to taxonomists for standard genome sequencing and annotation.</title>
        <authorList>
            <consortium name="The Broad Institute Genomics Platform"/>
            <consortium name="The Broad Institute Genome Sequencing Center for Infectious Disease"/>
            <person name="Wu L."/>
            <person name="Ma J."/>
        </authorList>
    </citation>
    <scope>NUCLEOTIDE SEQUENCE [LARGE SCALE GENOMIC DNA]</scope>
    <source>
        <strain evidence="10">CCUG 2113</strain>
    </source>
</reference>
<dbReference type="PANTHER" id="PTHR43711:SF1">
    <property type="entry name" value="HISTIDINE KINASE 1"/>
    <property type="match status" value="1"/>
</dbReference>
<dbReference type="CDD" id="cd12915">
    <property type="entry name" value="PDC2_DGC_like"/>
    <property type="match status" value="1"/>
</dbReference>
<dbReference type="SUPFAM" id="SSF55874">
    <property type="entry name" value="ATPase domain of HSP90 chaperone/DNA topoisomerase II/histidine kinase"/>
    <property type="match status" value="1"/>
</dbReference>
<dbReference type="InterPro" id="IPR003594">
    <property type="entry name" value="HATPase_dom"/>
</dbReference>
<dbReference type="RefSeq" id="WP_055399602.1">
    <property type="nucleotide sequence ID" value="NZ_JAMXAX010000014.1"/>
</dbReference>
<dbReference type="SMART" id="SM00387">
    <property type="entry name" value="HATPase_c"/>
    <property type="match status" value="1"/>
</dbReference>
<dbReference type="GO" id="GO:0005524">
    <property type="term" value="F:ATP binding"/>
    <property type="evidence" value="ECO:0007669"/>
    <property type="project" value="UniProtKB-KW"/>
</dbReference>
<dbReference type="CDD" id="cd16922">
    <property type="entry name" value="HATPase_EvgS-ArcB-TorS-like"/>
    <property type="match status" value="1"/>
</dbReference>
<dbReference type="PANTHER" id="PTHR43711">
    <property type="entry name" value="TWO-COMPONENT HISTIDINE KINASE"/>
    <property type="match status" value="1"/>
</dbReference>
<dbReference type="Gene3D" id="1.10.287.130">
    <property type="match status" value="1"/>
</dbReference>
<dbReference type="CDD" id="cd12914">
    <property type="entry name" value="PDC1_DGC_like"/>
    <property type="match status" value="1"/>
</dbReference>
<evidence type="ECO:0000256" key="1">
    <source>
        <dbReference type="ARBA" id="ARBA00000085"/>
    </source>
</evidence>
<evidence type="ECO:0000256" key="6">
    <source>
        <dbReference type="ARBA" id="ARBA00023012"/>
    </source>
</evidence>
<dbReference type="Pfam" id="PF00512">
    <property type="entry name" value="HisKA"/>
    <property type="match status" value="1"/>
</dbReference>
<dbReference type="Gene3D" id="3.30.450.20">
    <property type="entry name" value="PAS domain"/>
    <property type="match status" value="2"/>
</dbReference>
<dbReference type="Proteomes" id="UP001595693">
    <property type="component" value="Unassembled WGS sequence"/>
</dbReference>
<dbReference type="InterPro" id="IPR004358">
    <property type="entry name" value="Sig_transdc_His_kin-like_C"/>
</dbReference>
<evidence type="ECO:0000256" key="2">
    <source>
        <dbReference type="ARBA" id="ARBA00012438"/>
    </source>
</evidence>
<dbReference type="SMART" id="SM00388">
    <property type="entry name" value="HisKA"/>
    <property type="match status" value="1"/>
</dbReference>
<dbReference type="Pfam" id="PF02518">
    <property type="entry name" value="HATPase_c"/>
    <property type="match status" value="1"/>
</dbReference>
<dbReference type="InterPro" id="IPR003661">
    <property type="entry name" value="HisK_dim/P_dom"/>
</dbReference>
<evidence type="ECO:0000259" key="8">
    <source>
        <dbReference type="PROSITE" id="PS50109"/>
    </source>
</evidence>
<dbReference type="CDD" id="cd00082">
    <property type="entry name" value="HisKA"/>
    <property type="match status" value="1"/>
</dbReference>
<organism evidence="9 10">
    <name type="scientific">Acidovorax facilis</name>
    <dbReference type="NCBI Taxonomy" id="12917"/>
    <lineage>
        <taxon>Bacteria</taxon>
        <taxon>Pseudomonadati</taxon>
        <taxon>Pseudomonadota</taxon>
        <taxon>Betaproteobacteria</taxon>
        <taxon>Burkholderiales</taxon>
        <taxon>Comamonadaceae</taxon>
        <taxon>Acidovorax</taxon>
    </lineage>
</organism>
<dbReference type="PROSITE" id="PS50109">
    <property type="entry name" value="HIS_KIN"/>
    <property type="match status" value="1"/>
</dbReference>
<dbReference type="PROSITE" id="PS51257">
    <property type="entry name" value="PROKAR_LIPOPROTEIN"/>
    <property type="match status" value="1"/>
</dbReference>
<evidence type="ECO:0000256" key="7">
    <source>
        <dbReference type="SAM" id="Phobius"/>
    </source>
</evidence>
<evidence type="ECO:0000313" key="10">
    <source>
        <dbReference type="Proteomes" id="UP001595693"/>
    </source>
</evidence>
<keyword evidence="7" id="KW-0472">Membrane</keyword>
<accession>A0ABV8D9A4</accession>
<dbReference type="EMBL" id="JBHSAJ010000027">
    <property type="protein sequence ID" value="MFC3935054.1"/>
    <property type="molecule type" value="Genomic_DNA"/>
</dbReference>
<evidence type="ECO:0000313" key="9">
    <source>
        <dbReference type="EMBL" id="MFC3935054.1"/>
    </source>
</evidence>
<dbReference type="SUPFAM" id="SSF47384">
    <property type="entry name" value="Homodimeric domain of signal transducing histidine kinase"/>
    <property type="match status" value="1"/>
</dbReference>
<name>A0ABV8D9A4_9BURK</name>
<feature type="transmembrane region" description="Helical" evidence="7">
    <location>
        <begin position="310"/>
        <end position="332"/>
    </location>
</feature>
<keyword evidence="9" id="KW-0547">Nucleotide-binding</keyword>
<dbReference type="EC" id="2.7.13.3" evidence="2"/>
<keyword evidence="9" id="KW-0067">ATP-binding</keyword>
<dbReference type="InterPro" id="IPR036097">
    <property type="entry name" value="HisK_dim/P_sf"/>
</dbReference>
<dbReference type="InterPro" id="IPR005467">
    <property type="entry name" value="His_kinase_dom"/>
</dbReference>
<keyword evidence="7" id="KW-1133">Transmembrane helix</keyword>
<keyword evidence="5" id="KW-0418">Kinase</keyword>
<proteinExistence type="predicted"/>
<evidence type="ECO:0000256" key="5">
    <source>
        <dbReference type="ARBA" id="ARBA00022777"/>
    </source>
</evidence>
<keyword evidence="10" id="KW-1185">Reference proteome</keyword>
<evidence type="ECO:0000256" key="3">
    <source>
        <dbReference type="ARBA" id="ARBA00022553"/>
    </source>
</evidence>
<dbReference type="Gene3D" id="3.30.565.10">
    <property type="entry name" value="Histidine kinase-like ATPase, C-terminal domain"/>
    <property type="match status" value="1"/>
</dbReference>
<feature type="domain" description="Histidine kinase" evidence="8">
    <location>
        <begin position="362"/>
        <end position="580"/>
    </location>
</feature>
<protein>
    <recommendedName>
        <fullName evidence="2">histidine kinase</fullName>
        <ecNumber evidence="2">2.7.13.3</ecNumber>
    </recommendedName>
</protein>
<keyword evidence="7" id="KW-0812">Transmembrane</keyword>
<comment type="catalytic activity">
    <reaction evidence="1">
        <text>ATP + protein L-histidine = ADP + protein N-phospho-L-histidine.</text>
        <dbReference type="EC" id="2.7.13.3"/>
    </reaction>
</comment>
<keyword evidence="3" id="KW-0597">Phosphoprotein</keyword>
<comment type="caution">
    <text evidence="9">The sequence shown here is derived from an EMBL/GenBank/DDBJ whole genome shotgun (WGS) entry which is preliminary data.</text>
</comment>
<dbReference type="InterPro" id="IPR050736">
    <property type="entry name" value="Sensor_HK_Regulatory"/>
</dbReference>